<organism evidence="2">
    <name type="scientific">Spathaspora passalidarum (strain NRRL Y-27907 / 11-Y1)</name>
    <dbReference type="NCBI Taxonomy" id="619300"/>
    <lineage>
        <taxon>Eukaryota</taxon>
        <taxon>Fungi</taxon>
        <taxon>Dikarya</taxon>
        <taxon>Ascomycota</taxon>
        <taxon>Saccharomycotina</taxon>
        <taxon>Pichiomycetes</taxon>
        <taxon>Debaryomycetaceae</taxon>
        <taxon>Spathaspora</taxon>
    </lineage>
</organism>
<reference evidence="1 2" key="1">
    <citation type="journal article" date="2011" name="Proc. Natl. Acad. Sci. U.S.A.">
        <title>Comparative genomics of xylose-fermenting fungi for enhanced biofuel production.</title>
        <authorList>
            <person name="Wohlbach D.J."/>
            <person name="Kuo A."/>
            <person name="Sato T.K."/>
            <person name="Potts K.M."/>
            <person name="Salamov A.A."/>
            <person name="LaButti K.M."/>
            <person name="Sun H."/>
            <person name="Clum A."/>
            <person name="Pangilinan J.L."/>
            <person name="Lindquist E.A."/>
            <person name="Lucas S."/>
            <person name="Lapidus A."/>
            <person name="Jin M."/>
            <person name="Gunawan C."/>
            <person name="Balan V."/>
            <person name="Dale B.E."/>
            <person name="Jeffries T.W."/>
            <person name="Zinkel R."/>
            <person name="Barry K.W."/>
            <person name="Grigoriev I.V."/>
            <person name="Gasch A.P."/>
        </authorList>
    </citation>
    <scope>NUCLEOTIDE SEQUENCE [LARGE SCALE GENOMIC DNA]</scope>
    <source>
        <strain evidence="2">NRRL Y-27907 / 11-Y1</strain>
    </source>
</reference>
<dbReference type="OrthoDB" id="2150604at2759"/>
<evidence type="ECO:0000313" key="1">
    <source>
        <dbReference type="EMBL" id="EGW33817.1"/>
    </source>
</evidence>
<accession>G3AJ60</accession>
<dbReference type="Pfam" id="PF07247">
    <property type="entry name" value="AATase"/>
    <property type="match status" value="1"/>
</dbReference>
<dbReference type="KEGG" id="spaa:SPAPADRAFT_59178"/>
<dbReference type="Proteomes" id="UP000000709">
    <property type="component" value="Unassembled WGS sequence"/>
</dbReference>
<evidence type="ECO:0008006" key="3">
    <source>
        <dbReference type="Google" id="ProtNLM"/>
    </source>
</evidence>
<dbReference type="GeneID" id="18872809"/>
<proteinExistence type="predicted"/>
<evidence type="ECO:0000313" key="2">
    <source>
        <dbReference type="Proteomes" id="UP000000709"/>
    </source>
</evidence>
<dbReference type="FunCoup" id="G3AJ60">
    <property type="interactions" value="47"/>
</dbReference>
<dbReference type="AlphaFoldDB" id="G3AJ60"/>
<dbReference type="EMBL" id="GL996500">
    <property type="protein sequence ID" value="EGW33817.1"/>
    <property type="molecule type" value="Genomic_DNA"/>
</dbReference>
<dbReference type="RefSeq" id="XP_007373401.1">
    <property type="nucleotide sequence ID" value="XM_007373339.1"/>
</dbReference>
<keyword evidence="2" id="KW-1185">Reference proteome</keyword>
<dbReference type="GO" id="GO:0008080">
    <property type="term" value="F:N-acetyltransferase activity"/>
    <property type="evidence" value="ECO:0007669"/>
    <property type="project" value="TreeGrafter"/>
</dbReference>
<protein>
    <recommendedName>
        <fullName evidence="3">Alcohol acetyltransferase</fullName>
    </recommendedName>
</protein>
<dbReference type="HOGENOM" id="CLU_044733_0_0_1"/>
<gene>
    <name evidence="1" type="ORF">SPAPADRAFT_59178</name>
</gene>
<sequence length="460" mass="52760">MSLVTTRSPSFLERFQICKTVYNYYSNFAIISEYSHEIDSANLSHALRNVILANPVLGYNFFRVEDGDQVHDGKNFRLSPLNEVLFSDVVSEEKFEVDSEFLEYVNTIHFELDTQKPLFKCIVNGKYIALVFNHAYVDGNSGTSFHKDLLHELNKLDEKETLDVLVTKSELNGIPKSVDELTTLFHPPLLYTLGALLKRFLVPTWLTNLWYKLSYPNLSKYPLFRHKTIQPNTAVKYRIINIPTSECKSIISYARQNETTFTPYFTGLAFVSFQNKIAPFLSDKPKSMDATIVIDGRRYYPELSNELKYQGCVTASDIIVEPVTNLGETVRYITQSLSKDIKSRERFHYVGLLKYLNIFELYTSKIGTFGRPVFEVSNLGRVNEQGEKLDIDQLWFTQDNGFSSMITFSVISTAKKGMNIVIGSSEELEDIRNPETNEKLMDEFTTDLKSSLTNYTKTPL</sequence>
<dbReference type="PANTHER" id="PTHR28037">
    <property type="entry name" value="ALCOHOL O-ACETYLTRANSFERASE 1-RELATED"/>
    <property type="match status" value="1"/>
</dbReference>
<dbReference type="InterPro" id="IPR052058">
    <property type="entry name" value="Alcohol_O-acetyltransferase"/>
</dbReference>
<dbReference type="PANTHER" id="PTHR28037:SF1">
    <property type="entry name" value="ALCOHOL O-ACETYLTRANSFERASE 1-RELATED"/>
    <property type="match status" value="1"/>
</dbReference>
<dbReference type="InterPro" id="IPR010828">
    <property type="entry name" value="Atf2/Sli1-like"/>
</dbReference>
<dbReference type="eggNOG" id="ENOG502QTAU">
    <property type="taxonomic scope" value="Eukaryota"/>
</dbReference>
<dbReference type="InParanoid" id="G3AJ60"/>
<dbReference type="OMA" id="NTIYFEM"/>
<name>G3AJ60_SPAPN</name>